<dbReference type="AlphaFoldDB" id="A0A7L6AXZ6"/>
<dbReference type="EMBL" id="CP059265">
    <property type="protein sequence ID" value="QLQ34031.1"/>
    <property type="molecule type" value="Genomic_DNA"/>
</dbReference>
<evidence type="ECO:0000313" key="1">
    <source>
        <dbReference type="EMBL" id="QLQ34031.1"/>
    </source>
</evidence>
<organism evidence="1 2">
    <name type="scientific">Candidatus Thiothrix singaporensis</name>
    <dbReference type="NCBI Taxonomy" id="2799669"/>
    <lineage>
        <taxon>Bacteria</taxon>
        <taxon>Pseudomonadati</taxon>
        <taxon>Pseudomonadota</taxon>
        <taxon>Gammaproteobacteria</taxon>
        <taxon>Thiotrichales</taxon>
        <taxon>Thiotrichaceae</taxon>
        <taxon>Thiothrix</taxon>
    </lineage>
</organism>
<protein>
    <submittedName>
        <fullName evidence="1">Uncharacterized protein</fullName>
    </submittedName>
</protein>
<dbReference type="Proteomes" id="UP000510621">
    <property type="component" value="Chromosome"/>
</dbReference>
<sequence length="56" mass="6452">MRGLLTWMASISLALAIFLGVWVVLLHAYPWLPEANPQRQAIVDYLLREWAMICPI</sequence>
<evidence type="ECO:0000313" key="2">
    <source>
        <dbReference type="Proteomes" id="UP000510621"/>
    </source>
</evidence>
<keyword evidence="2" id="KW-1185">Reference proteome</keyword>
<gene>
    <name evidence="1" type="ORF">HZT40_23130</name>
</gene>
<accession>A0A7L6AXZ6</accession>
<reference evidence="1" key="1">
    <citation type="submission" date="2020-06" db="EMBL/GenBank/DDBJ databases">
        <title>Analysis procedures for assessing recovery of high quality, complete, closed genomes from Nanopore long read metagenome sequencing.</title>
        <authorList>
            <person name="Bessarab I."/>
            <person name="Arumugam K."/>
            <person name="Haryono M."/>
            <person name="Liu X."/>
            <person name="Roy S."/>
            <person name="Zuniga-Montanez R.E."/>
            <person name="Qiu G."/>
            <person name="Drautz-Moses D.I."/>
            <person name="Law Y.Y."/>
            <person name="Wuertz S."/>
            <person name="Lauro F.M."/>
            <person name="Huson D.H."/>
            <person name="Williams R.B."/>
        </authorList>
    </citation>
    <scope>NUCLEOTIDE SEQUENCE [LARGE SCALE GENOMIC DNA]</scope>
    <source>
        <strain evidence="1">SSD2</strain>
    </source>
</reference>
<proteinExistence type="predicted"/>
<dbReference type="KEGG" id="this:HZT40_23130"/>
<name>A0A7L6AXZ6_9GAMM</name>